<dbReference type="InterPro" id="IPR029044">
    <property type="entry name" value="Nucleotide-diphossugar_trans"/>
</dbReference>
<comment type="similarity">
    <text evidence="1">Belongs to the glycosyltransferase 2 family.</text>
</comment>
<evidence type="ECO:0000259" key="4">
    <source>
        <dbReference type="Pfam" id="PF00535"/>
    </source>
</evidence>
<gene>
    <name evidence="5" type="ORF">PLEI_2610</name>
</gene>
<dbReference type="PANTHER" id="PTHR43179:SF12">
    <property type="entry name" value="GALACTOFURANOSYLTRANSFERASE GLFT2"/>
    <property type="match status" value="1"/>
</dbReference>
<dbReference type="SUPFAM" id="SSF53448">
    <property type="entry name" value="Nucleotide-diphospho-sugar transferases"/>
    <property type="match status" value="1"/>
</dbReference>
<dbReference type="AlphaFoldDB" id="A0A0U1P991"/>
<keyword evidence="3 5" id="KW-0808">Transferase</keyword>
<keyword evidence="2" id="KW-0328">Glycosyltransferase</keyword>
<reference evidence="6" key="1">
    <citation type="submission" date="2012-12" db="EMBL/GenBank/DDBJ databases">
        <title>Genome Sequence of Photobacterium leiognathi lrivu.4.1.</title>
        <authorList>
            <person name="Urbanczyk H."/>
            <person name="Ogura Y."/>
            <person name="Hayashi T."/>
            <person name="Dunlap P.V."/>
        </authorList>
    </citation>
    <scope>NUCLEOTIDE SEQUENCE [LARGE SCALE GENOMIC DNA]</scope>
    <source>
        <strain evidence="6">lrivu.4.1</strain>
    </source>
</reference>
<dbReference type="RefSeq" id="WP_023933735.1">
    <property type="nucleotide sequence ID" value="NZ_DF196819.1"/>
</dbReference>
<dbReference type="Gene3D" id="3.90.550.10">
    <property type="entry name" value="Spore Coat Polysaccharide Biosynthesis Protein SpsA, Chain A"/>
    <property type="match status" value="1"/>
</dbReference>
<feature type="domain" description="Glycosyltransferase 2-like" evidence="4">
    <location>
        <begin position="18"/>
        <end position="136"/>
    </location>
</feature>
<dbReference type="HOGENOM" id="CLU_025996_3_0_6"/>
<dbReference type="InterPro" id="IPR001173">
    <property type="entry name" value="Glyco_trans_2-like"/>
</dbReference>
<organism evidence="5 6">
    <name type="scientific">Photobacterium leiognathi lrivu.4.1</name>
    <dbReference type="NCBI Taxonomy" id="1248232"/>
    <lineage>
        <taxon>Bacteria</taxon>
        <taxon>Pseudomonadati</taxon>
        <taxon>Pseudomonadota</taxon>
        <taxon>Gammaproteobacteria</taxon>
        <taxon>Vibrionales</taxon>
        <taxon>Vibrionaceae</taxon>
        <taxon>Photobacterium</taxon>
    </lineage>
</organism>
<accession>A0A0U1P991</accession>
<evidence type="ECO:0000313" key="5">
    <source>
        <dbReference type="EMBL" id="GAD30954.1"/>
    </source>
</evidence>
<dbReference type="CDD" id="cd00761">
    <property type="entry name" value="Glyco_tranf_GTA_type"/>
    <property type="match status" value="1"/>
</dbReference>
<name>A0A0U1P991_PHOLE</name>
<evidence type="ECO:0000256" key="2">
    <source>
        <dbReference type="ARBA" id="ARBA00022676"/>
    </source>
</evidence>
<sequence length="303" mass="33925">MKRVLLTTLTTGSRMATFCRCIESLQQQNINDIFSIDILVVENNQTHNQDVVEAIASYQHTPFTIHHQLETTAGIPFARNNALRFGQDQGFDYLAFVDDDAIADPNWIQTLFAALQNNHVQVTTGPQFPIYPDNTATLYTAANVYHERKLADGAELSWAATNNVLLDLNFFAQNQLAFNNQLIFGGEDKALFQQVGRHGGKILWVQNAIISEFISPERLNVKWALKRRFRIGATELQIESCINPPAKSYARCIFKGSAYLAKGALMLLPDALLPNRSILNSLGDLVHGCGFFYGFFANVKSYT</sequence>
<protein>
    <submittedName>
        <fullName evidence="5">Glycosyl transferase, family 2</fullName>
    </submittedName>
</protein>
<dbReference type="eggNOG" id="COG1215">
    <property type="taxonomic scope" value="Bacteria"/>
</dbReference>
<evidence type="ECO:0000256" key="1">
    <source>
        <dbReference type="ARBA" id="ARBA00006739"/>
    </source>
</evidence>
<dbReference type="EMBL" id="DF196819">
    <property type="protein sequence ID" value="GAD30954.1"/>
    <property type="molecule type" value="Genomic_DNA"/>
</dbReference>
<dbReference type="Proteomes" id="UP000030675">
    <property type="component" value="Unassembled WGS sequence"/>
</dbReference>
<proteinExistence type="inferred from homology"/>
<evidence type="ECO:0000313" key="6">
    <source>
        <dbReference type="Proteomes" id="UP000030675"/>
    </source>
</evidence>
<dbReference type="GO" id="GO:0016757">
    <property type="term" value="F:glycosyltransferase activity"/>
    <property type="evidence" value="ECO:0007669"/>
    <property type="project" value="UniProtKB-KW"/>
</dbReference>
<evidence type="ECO:0000256" key="3">
    <source>
        <dbReference type="ARBA" id="ARBA00022679"/>
    </source>
</evidence>
<dbReference type="PANTHER" id="PTHR43179">
    <property type="entry name" value="RHAMNOSYLTRANSFERASE WBBL"/>
    <property type="match status" value="1"/>
</dbReference>
<dbReference type="Pfam" id="PF00535">
    <property type="entry name" value="Glycos_transf_2"/>
    <property type="match status" value="1"/>
</dbReference>